<evidence type="ECO:0000313" key="2">
    <source>
        <dbReference type="Proteomes" id="UP000070444"/>
    </source>
</evidence>
<gene>
    <name evidence="1" type="ORF">CONCODRAFT_42384</name>
</gene>
<reference evidence="1 2" key="1">
    <citation type="journal article" date="2015" name="Genome Biol. Evol.">
        <title>Phylogenomic analyses indicate that early fungi evolved digesting cell walls of algal ancestors of land plants.</title>
        <authorList>
            <person name="Chang Y."/>
            <person name="Wang S."/>
            <person name="Sekimoto S."/>
            <person name="Aerts A.L."/>
            <person name="Choi C."/>
            <person name="Clum A."/>
            <person name="LaButti K.M."/>
            <person name="Lindquist E.A."/>
            <person name="Yee Ngan C."/>
            <person name="Ohm R.A."/>
            <person name="Salamov A.A."/>
            <person name="Grigoriev I.V."/>
            <person name="Spatafora J.W."/>
            <person name="Berbee M.L."/>
        </authorList>
    </citation>
    <scope>NUCLEOTIDE SEQUENCE [LARGE SCALE GENOMIC DNA]</scope>
    <source>
        <strain evidence="1 2">NRRL 28638</strain>
    </source>
</reference>
<dbReference type="Proteomes" id="UP000070444">
    <property type="component" value="Unassembled WGS sequence"/>
</dbReference>
<dbReference type="AlphaFoldDB" id="A0A137NYL2"/>
<name>A0A137NYL2_CONC2</name>
<keyword evidence="2" id="KW-1185">Reference proteome</keyword>
<dbReference type="GO" id="GO:0016791">
    <property type="term" value="F:phosphatase activity"/>
    <property type="evidence" value="ECO:0007669"/>
    <property type="project" value="TreeGrafter"/>
</dbReference>
<dbReference type="InterPro" id="IPR004861">
    <property type="entry name" value="Siw14-like"/>
</dbReference>
<evidence type="ECO:0008006" key="3">
    <source>
        <dbReference type="Google" id="ProtNLM"/>
    </source>
</evidence>
<sequence length="142" mass="16627">MNTLSNLIIPPYKFNKLNSSLSRGSYPKPKNFKFLKRLRLTTLISLIPKEPENYLREWCENNNVELISFQVQKPKENIPLSFSKIGQIIQTIVDRLDGNVYIHCLDGELVTGIVCACYRKLELWSLNNCLFEFARYIILYNH</sequence>
<dbReference type="OMA" id="EMICPEN"/>
<dbReference type="OrthoDB" id="6375174at2759"/>
<dbReference type="Gene3D" id="3.90.190.10">
    <property type="entry name" value="Protein tyrosine phosphatase superfamily"/>
    <property type="match status" value="1"/>
</dbReference>
<dbReference type="PANTHER" id="PTHR31126">
    <property type="entry name" value="TYROSINE-PROTEIN PHOSPHATASE"/>
    <property type="match status" value="1"/>
</dbReference>
<dbReference type="STRING" id="796925.A0A137NYL2"/>
<organism evidence="1 2">
    <name type="scientific">Conidiobolus coronatus (strain ATCC 28846 / CBS 209.66 / NRRL 28638)</name>
    <name type="common">Delacroixia coronata</name>
    <dbReference type="NCBI Taxonomy" id="796925"/>
    <lineage>
        <taxon>Eukaryota</taxon>
        <taxon>Fungi</taxon>
        <taxon>Fungi incertae sedis</taxon>
        <taxon>Zoopagomycota</taxon>
        <taxon>Entomophthoromycotina</taxon>
        <taxon>Entomophthoromycetes</taxon>
        <taxon>Entomophthorales</taxon>
        <taxon>Ancylistaceae</taxon>
        <taxon>Conidiobolus</taxon>
    </lineage>
</organism>
<dbReference type="EMBL" id="KQ964609">
    <property type="protein sequence ID" value="KXN67866.1"/>
    <property type="molecule type" value="Genomic_DNA"/>
</dbReference>
<accession>A0A137NYL2</accession>
<dbReference type="Pfam" id="PF03162">
    <property type="entry name" value="Y_phosphatase2"/>
    <property type="match status" value="1"/>
</dbReference>
<dbReference type="SUPFAM" id="SSF52799">
    <property type="entry name" value="(Phosphotyrosine protein) phosphatases II"/>
    <property type="match status" value="1"/>
</dbReference>
<evidence type="ECO:0000313" key="1">
    <source>
        <dbReference type="EMBL" id="KXN67866.1"/>
    </source>
</evidence>
<protein>
    <recommendedName>
        <fullName evidence="3">Protein-tyrosine-phosphatase</fullName>
    </recommendedName>
</protein>
<dbReference type="PANTHER" id="PTHR31126:SF14">
    <property type="entry name" value="TYROSINE-PROTEIN PHOSPHATASE OCA6-RELATED"/>
    <property type="match status" value="1"/>
</dbReference>
<proteinExistence type="predicted"/>
<dbReference type="InterPro" id="IPR029021">
    <property type="entry name" value="Prot-tyrosine_phosphatase-like"/>
</dbReference>